<evidence type="ECO:0000313" key="2">
    <source>
        <dbReference type="Proteomes" id="UP001065174"/>
    </source>
</evidence>
<gene>
    <name evidence="1" type="ORF">N6H18_16220</name>
</gene>
<dbReference type="RefSeq" id="WP_262309331.1">
    <property type="nucleotide sequence ID" value="NZ_CP106679.1"/>
</dbReference>
<name>A0ABY6CN06_9BACT</name>
<organism evidence="1 2">
    <name type="scientific">Reichenbachiella agarivorans</name>
    <dbReference type="NCBI Taxonomy" id="2979464"/>
    <lineage>
        <taxon>Bacteria</taxon>
        <taxon>Pseudomonadati</taxon>
        <taxon>Bacteroidota</taxon>
        <taxon>Cytophagia</taxon>
        <taxon>Cytophagales</taxon>
        <taxon>Reichenbachiellaceae</taxon>
        <taxon>Reichenbachiella</taxon>
    </lineage>
</organism>
<sequence length="73" mass="8210">MTVKIIEADLGSRLRIPEDFHSSSSLCQEEENKSGLISVPVIDKSTGKYKVRKTIGWRTDPEKVTRLAHKGNK</sequence>
<reference evidence="1" key="1">
    <citation type="submission" date="2022-09" db="EMBL/GenBank/DDBJ databases">
        <title>Comparative genomics and taxonomic characterization of three novel marine species of genus Reichenbachiella exhibiting antioxidant and polysaccharide degradation activities.</title>
        <authorList>
            <person name="Muhammad N."/>
            <person name="Lee Y.-J."/>
            <person name="Ko J."/>
            <person name="Kim S.-G."/>
        </authorList>
    </citation>
    <scope>NUCLEOTIDE SEQUENCE</scope>
    <source>
        <strain evidence="1">BKB1-1</strain>
    </source>
</reference>
<protein>
    <submittedName>
        <fullName evidence="1">Uncharacterized protein</fullName>
    </submittedName>
</protein>
<dbReference type="EMBL" id="CP106679">
    <property type="protein sequence ID" value="UXP31892.1"/>
    <property type="molecule type" value="Genomic_DNA"/>
</dbReference>
<dbReference type="Proteomes" id="UP001065174">
    <property type="component" value="Chromosome"/>
</dbReference>
<evidence type="ECO:0000313" key="1">
    <source>
        <dbReference type="EMBL" id="UXP31892.1"/>
    </source>
</evidence>
<proteinExistence type="predicted"/>
<accession>A0ABY6CN06</accession>
<keyword evidence="2" id="KW-1185">Reference proteome</keyword>